<dbReference type="Pfam" id="PF14113">
    <property type="entry name" value="Tae4"/>
    <property type="match status" value="1"/>
</dbReference>
<dbReference type="Proteomes" id="UP000198635">
    <property type="component" value="Unassembled WGS sequence"/>
</dbReference>
<proteinExistence type="predicted"/>
<sequence length="205" mass="23314">MPNESLQVKTSSISGSKKTLEKKVICFEQLWDAYPDDVIIHKAEHGSDIFDNHCAIHLSHALYLNGILLKGYKGTRCWGCPQANGQGGIHAIRAQELADYLETQPFAGCPKAIRLSGDTFQENIRGKKGIIFFKDYWRRDGEKNYTGDHIDLWKGNISTLASNGWFKTWLRLHLSGLYEDYFGVSDLKRSSSVLFWEIHSCENNN</sequence>
<name>A0A1I3ZDQ0_9BACT</name>
<gene>
    <name evidence="1" type="ORF">SAMN04488082_12358</name>
</gene>
<dbReference type="Gene3D" id="3.90.1720.70">
    <property type="match status" value="1"/>
</dbReference>
<accession>A0A1I3ZDQ0</accession>
<dbReference type="InterPro" id="IPR025562">
    <property type="entry name" value="Tae4"/>
</dbReference>
<organism evidence="1 2">
    <name type="scientific">Desulfomicrobium apsheronum</name>
    <dbReference type="NCBI Taxonomy" id="52560"/>
    <lineage>
        <taxon>Bacteria</taxon>
        <taxon>Pseudomonadati</taxon>
        <taxon>Thermodesulfobacteriota</taxon>
        <taxon>Desulfovibrionia</taxon>
        <taxon>Desulfovibrionales</taxon>
        <taxon>Desulfomicrobiaceae</taxon>
        <taxon>Desulfomicrobium</taxon>
    </lineage>
</organism>
<evidence type="ECO:0000313" key="1">
    <source>
        <dbReference type="EMBL" id="SFK42112.1"/>
    </source>
</evidence>
<reference evidence="2" key="1">
    <citation type="submission" date="2016-10" db="EMBL/GenBank/DDBJ databases">
        <authorList>
            <person name="Varghese N."/>
            <person name="Submissions S."/>
        </authorList>
    </citation>
    <scope>NUCLEOTIDE SEQUENCE [LARGE SCALE GENOMIC DNA]</scope>
    <source>
        <strain evidence="2">DSM 5918</strain>
    </source>
</reference>
<dbReference type="EMBL" id="FORX01000023">
    <property type="protein sequence ID" value="SFK42112.1"/>
    <property type="molecule type" value="Genomic_DNA"/>
</dbReference>
<dbReference type="AlphaFoldDB" id="A0A1I3ZDQ0"/>
<evidence type="ECO:0000313" key="2">
    <source>
        <dbReference type="Proteomes" id="UP000198635"/>
    </source>
</evidence>
<dbReference type="OrthoDB" id="1262040at2"/>
<dbReference type="RefSeq" id="WP_092378857.1">
    <property type="nucleotide sequence ID" value="NZ_FORX01000023.1"/>
</dbReference>
<keyword evidence="2" id="KW-1185">Reference proteome</keyword>
<protein>
    <submittedName>
        <fullName evidence="1">Type VI secretion system (T6SS), amidase effector protein 4</fullName>
    </submittedName>
</protein>